<evidence type="ECO:0000256" key="5">
    <source>
        <dbReference type="ARBA" id="ARBA00022670"/>
    </source>
</evidence>
<evidence type="ECO:0000256" key="2">
    <source>
        <dbReference type="ARBA" id="ARBA00004651"/>
    </source>
</evidence>
<dbReference type="Pfam" id="PF02163">
    <property type="entry name" value="Peptidase_M50"/>
    <property type="match status" value="1"/>
</dbReference>
<evidence type="ECO:0000256" key="11">
    <source>
        <dbReference type="ARBA" id="ARBA00023049"/>
    </source>
</evidence>
<dbReference type="InterPro" id="IPR052348">
    <property type="entry name" value="Metallopeptidase_M50B"/>
</dbReference>
<keyword evidence="9" id="KW-0862">Zinc</keyword>
<dbReference type="InterPro" id="IPR044537">
    <property type="entry name" value="Rip2-like"/>
</dbReference>
<evidence type="ECO:0000256" key="10">
    <source>
        <dbReference type="ARBA" id="ARBA00022989"/>
    </source>
</evidence>
<reference evidence="15 16" key="1">
    <citation type="journal article" date="2016" name="Nat. Commun.">
        <title>Thousands of microbial genomes shed light on interconnected biogeochemical processes in an aquifer system.</title>
        <authorList>
            <person name="Anantharaman K."/>
            <person name="Brown C.T."/>
            <person name="Hug L.A."/>
            <person name="Sharon I."/>
            <person name="Castelle C.J."/>
            <person name="Probst A.J."/>
            <person name="Thomas B.C."/>
            <person name="Singh A."/>
            <person name="Wilkins M.J."/>
            <person name="Karaoz U."/>
            <person name="Brodie E.L."/>
            <person name="Williams K.H."/>
            <person name="Hubbard S.S."/>
            <person name="Banfield J.F."/>
        </authorList>
    </citation>
    <scope>NUCLEOTIDE SEQUENCE [LARGE SCALE GENOMIC DNA]</scope>
</reference>
<accession>A0A1F8F7R7</accession>
<evidence type="ECO:0000256" key="6">
    <source>
        <dbReference type="ARBA" id="ARBA00022692"/>
    </source>
</evidence>
<evidence type="ECO:0000313" key="16">
    <source>
        <dbReference type="Proteomes" id="UP000177167"/>
    </source>
</evidence>
<evidence type="ECO:0000256" key="13">
    <source>
        <dbReference type="SAM" id="Phobius"/>
    </source>
</evidence>
<dbReference type="CDD" id="cd06158">
    <property type="entry name" value="S2P-M50_like_1"/>
    <property type="match status" value="1"/>
</dbReference>
<feature type="transmembrane region" description="Helical" evidence="13">
    <location>
        <begin position="129"/>
        <end position="151"/>
    </location>
</feature>
<sequence>MESILLPVFQVVVLLYSVVIHEVSHGATAYSLGDMTAKNAGRLSLNPLRHLDMFGSILLPLILFLARSPFIVGYAKPVPYDPTALNDRKYGPVKVAMAGPLSNLALAALFGLTLRFMPDVFSSPLIPELFSFIVFLNILLAVFNLFPVPPLDGHWLLMAFLPRRFDAFKVFLYQYSLVFLFVFIVFIFPLLLPLVSLLFGLITGVSL</sequence>
<evidence type="ECO:0000259" key="14">
    <source>
        <dbReference type="Pfam" id="PF02163"/>
    </source>
</evidence>
<keyword evidence="5" id="KW-0645">Protease</keyword>
<evidence type="ECO:0000313" key="15">
    <source>
        <dbReference type="EMBL" id="OGN09182.1"/>
    </source>
</evidence>
<dbReference type="GO" id="GO:0008237">
    <property type="term" value="F:metallopeptidase activity"/>
    <property type="evidence" value="ECO:0007669"/>
    <property type="project" value="UniProtKB-KW"/>
</dbReference>
<dbReference type="GO" id="GO:0005886">
    <property type="term" value="C:plasma membrane"/>
    <property type="evidence" value="ECO:0007669"/>
    <property type="project" value="UniProtKB-SubCell"/>
</dbReference>
<comment type="similarity">
    <text evidence="3">Belongs to the peptidase M50B family.</text>
</comment>
<dbReference type="PANTHER" id="PTHR35864:SF1">
    <property type="entry name" value="ZINC METALLOPROTEASE YWHC-RELATED"/>
    <property type="match status" value="1"/>
</dbReference>
<keyword evidence="11" id="KW-0482">Metalloprotease</keyword>
<keyword evidence="12 13" id="KW-0472">Membrane</keyword>
<evidence type="ECO:0000256" key="3">
    <source>
        <dbReference type="ARBA" id="ARBA00007931"/>
    </source>
</evidence>
<proteinExistence type="inferred from homology"/>
<dbReference type="PANTHER" id="PTHR35864">
    <property type="entry name" value="ZINC METALLOPROTEASE MJ0611-RELATED"/>
    <property type="match status" value="1"/>
</dbReference>
<feature type="transmembrane region" description="Helical" evidence="13">
    <location>
        <begin position="95"/>
        <end position="117"/>
    </location>
</feature>
<comment type="cofactor">
    <cofactor evidence="1">
        <name>Zn(2+)</name>
        <dbReference type="ChEBI" id="CHEBI:29105"/>
    </cofactor>
</comment>
<evidence type="ECO:0000256" key="9">
    <source>
        <dbReference type="ARBA" id="ARBA00022833"/>
    </source>
</evidence>
<dbReference type="Proteomes" id="UP000177167">
    <property type="component" value="Unassembled WGS sequence"/>
</dbReference>
<feature type="transmembrane region" description="Helical" evidence="13">
    <location>
        <begin position="53"/>
        <end position="75"/>
    </location>
</feature>
<name>A0A1F8F7R7_9BACT</name>
<evidence type="ECO:0000256" key="8">
    <source>
        <dbReference type="ARBA" id="ARBA00022801"/>
    </source>
</evidence>
<keyword evidence="7" id="KW-0479">Metal-binding</keyword>
<dbReference type="InterPro" id="IPR008915">
    <property type="entry name" value="Peptidase_M50"/>
</dbReference>
<organism evidence="15 16">
    <name type="scientific">Candidatus Yanofskybacteria bacterium RIFCSPHIGHO2_02_FULL_41_11</name>
    <dbReference type="NCBI Taxonomy" id="1802675"/>
    <lineage>
        <taxon>Bacteria</taxon>
        <taxon>Candidatus Yanofskyibacteriota</taxon>
    </lineage>
</organism>
<evidence type="ECO:0000256" key="1">
    <source>
        <dbReference type="ARBA" id="ARBA00001947"/>
    </source>
</evidence>
<dbReference type="GO" id="GO:0046872">
    <property type="term" value="F:metal ion binding"/>
    <property type="evidence" value="ECO:0007669"/>
    <property type="project" value="UniProtKB-KW"/>
</dbReference>
<protein>
    <recommendedName>
        <fullName evidence="14">Peptidase M50 domain-containing protein</fullName>
    </recommendedName>
</protein>
<evidence type="ECO:0000256" key="7">
    <source>
        <dbReference type="ARBA" id="ARBA00022723"/>
    </source>
</evidence>
<comment type="subcellular location">
    <subcellularLocation>
        <location evidence="2">Cell membrane</location>
        <topology evidence="2">Multi-pass membrane protein</topology>
    </subcellularLocation>
</comment>
<keyword evidence="10 13" id="KW-1133">Transmembrane helix</keyword>
<dbReference type="EMBL" id="MGJP01000042">
    <property type="protein sequence ID" value="OGN09182.1"/>
    <property type="molecule type" value="Genomic_DNA"/>
</dbReference>
<feature type="transmembrane region" description="Helical" evidence="13">
    <location>
        <begin position="172"/>
        <end position="202"/>
    </location>
</feature>
<feature type="domain" description="Peptidase M50" evidence="14">
    <location>
        <begin position="128"/>
        <end position="182"/>
    </location>
</feature>
<evidence type="ECO:0000256" key="12">
    <source>
        <dbReference type="ARBA" id="ARBA00023136"/>
    </source>
</evidence>
<keyword evidence="8" id="KW-0378">Hydrolase</keyword>
<evidence type="ECO:0000256" key="4">
    <source>
        <dbReference type="ARBA" id="ARBA00022475"/>
    </source>
</evidence>
<dbReference type="AlphaFoldDB" id="A0A1F8F7R7"/>
<dbReference type="GO" id="GO:0006508">
    <property type="term" value="P:proteolysis"/>
    <property type="evidence" value="ECO:0007669"/>
    <property type="project" value="UniProtKB-KW"/>
</dbReference>
<keyword evidence="4" id="KW-1003">Cell membrane</keyword>
<gene>
    <name evidence="15" type="ORF">A3J46_03655</name>
</gene>
<keyword evidence="6 13" id="KW-0812">Transmembrane</keyword>
<comment type="caution">
    <text evidence="15">The sequence shown here is derived from an EMBL/GenBank/DDBJ whole genome shotgun (WGS) entry which is preliminary data.</text>
</comment>